<comment type="subcellular location">
    <subcellularLocation>
        <location evidence="1">Secreted</location>
    </subcellularLocation>
</comment>
<proteinExistence type="predicted"/>
<dbReference type="EMBL" id="LATX01002041">
    <property type="protein sequence ID" value="KTB34747.1"/>
    <property type="molecule type" value="Genomic_DNA"/>
</dbReference>
<dbReference type="GO" id="GO:0005576">
    <property type="term" value="C:extracellular region"/>
    <property type="evidence" value="ECO:0007669"/>
    <property type="project" value="UniProtKB-SubCell"/>
</dbReference>
<dbReference type="Pfam" id="PF05730">
    <property type="entry name" value="CFEM"/>
    <property type="match status" value="2"/>
</dbReference>
<feature type="domain" description="CFEM" evidence="7">
    <location>
        <begin position="98"/>
        <end position="157"/>
    </location>
</feature>
<keyword evidence="2" id="KW-0964">Secreted</keyword>
<protein>
    <recommendedName>
        <fullName evidence="7">CFEM domain-containing protein</fullName>
    </recommendedName>
</protein>
<evidence type="ECO:0000256" key="5">
    <source>
        <dbReference type="SAM" id="MobiDB-lite"/>
    </source>
</evidence>
<keyword evidence="3 6" id="KW-0732">Signal</keyword>
<evidence type="ECO:0000256" key="3">
    <source>
        <dbReference type="ARBA" id="ARBA00022729"/>
    </source>
</evidence>
<comment type="caution">
    <text evidence="8">The sequence shown here is derived from an EMBL/GenBank/DDBJ whole genome shotgun (WGS) entry which is preliminary data.</text>
</comment>
<keyword evidence="4" id="KW-1015">Disulfide bond</keyword>
<sequence>MRLRTLLFIALGTALTVVAKNLDCITKCANAGYDKSPCTHPKQENFHNCLCNDETFVKQVKDCFVASNCNSKDTQQALEYHNKECAIYKQKETYTGENCVKACEWDYYPDTECKSANDWDCLCKSTQYPQDIAWCAKDSLCTPDAVKKWMEYKGKKCGKSKGGPKPRELPNQRKRHPTLLGGSA</sequence>
<accession>A0A0W0FEJ0</accession>
<evidence type="ECO:0000256" key="4">
    <source>
        <dbReference type="ARBA" id="ARBA00023157"/>
    </source>
</evidence>
<evidence type="ECO:0000256" key="2">
    <source>
        <dbReference type="ARBA" id="ARBA00022525"/>
    </source>
</evidence>
<dbReference type="AlphaFoldDB" id="A0A0W0FEJ0"/>
<gene>
    <name evidence="8" type="ORF">WG66_12681</name>
</gene>
<name>A0A0W0FEJ0_MONRR</name>
<feature type="compositionally biased region" description="Basic residues" evidence="5">
    <location>
        <begin position="155"/>
        <end position="164"/>
    </location>
</feature>
<evidence type="ECO:0000256" key="6">
    <source>
        <dbReference type="SAM" id="SignalP"/>
    </source>
</evidence>
<evidence type="ECO:0000259" key="7">
    <source>
        <dbReference type="Pfam" id="PF05730"/>
    </source>
</evidence>
<reference evidence="8 9" key="1">
    <citation type="submission" date="2015-12" db="EMBL/GenBank/DDBJ databases">
        <title>Draft genome sequence of Moniliophthora roreri, the causal agent of frosty pod rot of cacao.</title>
        <authorList>
            <person name="Aime M.C."/>
            <person name="Diaz-Valderrama J.R."/>
            <person name="Kijpornyongpan T."/>
            <person name="Phillips-Mora W."/>
        </authorList>
    </citation>
    <scope>NUCLEOTIDE SEQUENCE [LARGE SCALE GENOMIC DNA]</scope>
    <source>
        <strain evidence="8 9">MCA 2952</strain>
    </source>
</reference>
<evidence type="ECO:0000256" key="1">
    <source>
        <dbReference type="ARBA" id="ARBA00004613"/>
    </source>
</evidence>
<organism evidence="8 9">
    <name type="scientific">Moniliophthora roreri</name>
    <name type="common">Frosty pod rot fungus</name>
    <name type="synonym">Monilia roreri</name>
    <dbReference type="NCBI Taxonomy" id="221103"/>
    <lineage>
        <taxon>Eukaryota</taxon>
        <taxon>Fungi</taxon>
        <taxon>Dikarya</taxon>
        <taxon>Basidiomycota</taxon>
        <taxon>Agaricomycotina</taxon>
        <taxon>Agaricomycetes</taxon>
        <taxon>Agaricomycetidae</taxon>
        <taxon>Agaricales</taxon>
        <taxon>Marasmiineae</taxon>
        <taxon>Marasmiaceae</taxon>
        <taxon>Moniliophthora</taxon>
    </lineage>
</organism>
<dbReference type="Proteomes" id="UP000054988">
    <property type="component" value="Unassembled WGS sequence"/>
</dbReference>
<dbReference type="InterPro" id="IPR008427">
    <property type="entry name" value="Extracellular_membr_CFEM_dom"/>
</dbReference>
<feature type="domain" description="CFEM" evidence="7">
    <location>
        <begin position="23"/>
        <end position="86"/>
    </location>
</feature>
<feature type="region of interest" description="Disordered" evidence="5">
    <location>
        <begin position="155"/>
        <end position="184"/>
    </location>
</feature>
<evidence type="ECO:0000313" key="9">
    <source>
        <dbReference type="Proteomes" id="UP000054988"/>
    </source>
</evidence>
<feature type="signal peptide" evidence="6">
    <location>
        <begin position="1"/>
        <end position="19"/>
    </location>
</feature>
<evidence type="ECO:0000313" key="8">
    <source>
        <dbReference type="EMBL" id="KTB34747.1"/>
    </source>
</evidence>
<feature type="chain" id="PRO_5006901747" description="CFEM domain-containing protein" evidence="6">
    <location>
        <begin position="20"/>
        <end position="184"/>
    </location>
</feature>